<keyword evidence="9" id="KW-1185">Reference proteome</keyword>
<name>A0A5A9P4P3_9TELE</name>
<keyword evidence="2" id="KW-0165">Cleavage on pair of basic residues</keyword>
<dbReference type="PANTHER" id="PTHR11681:SF5">
    <property type="entry name" value="ISOTOCIN"/>
    <property type="match status" value="1"/>
</dbReference>
<keyword evidence="5" id="KW-0027">Amidation</keyword>
<comment type="caution">
    <text evidence="8">The sequence shown here is derived from an EMBL/GenBank/DDBJ whole genome shotgun (WGS) entry which is preliminary data.</text>
</comment>
<dbReference type="Proteomes" id="UP000324632">
    <property type="component" value="Chromosome 9"/>
</dbReference>
<dbReference type="GO" id="GO:0005185">
    <property type="term" value="F:neurohypophyseal hormone activity"/>
    <property type="evidence" value="ECO:0007669"/>
    <property type="project" value="InterPro"/>
</dbReference>
<dbReference type="Gene3D" id="2.60.9.10">
    <property type="entry name" value="Neurohypophysial hormone domain"/>
    <property type="match status" value="1"/>
</dbReference>
<dbReference type="SMART" id="SM00003">
    <property type="entry name" value="NH"/>
    <property type="match status" value="1"/>
</dbReference>
<accession>A0A5A9P4P3</accession>
<dbReference type="PRINTS" id="PR00831">
    <property type="entry name" value="NEUROPHYSIN"/>
</dbReference>
<evidence type="ECO:0000256" key="4">
    <source>
        <dbReference type="ARBA" id="ARBA00022729"/>
    </source>
</evidence>
<gene>
    <name evidence="8" type="ORF">E1301_Tti022030</name>
</gene>
<dbReference type="SUPFAM" id="SSF49606">
    <property type="entry name" value="Neurophysin II"/>
    <property type="match status" value="1"/>
</dbReference>
<dbReference type="EMBL" id="SOYY01000009">
    <property type="protein sequence ID" value="KAA0717454.1"/>
    <property type="molecule type" value="Genomic_DNA"/>
</dbReference>
<feature type="signal peptide" evidence="7">
    <location>
        <begin position="1"/>
        <end position="20"/>
    </location>
</feature>
<reference evidence="8 9" key="1">
    <citation type="journal article" date="2019" name="Mol. Ecol. Resour.">
        <title>Chromosome-level genome assembly of Triplophysa tibetana, a fish adapted to the harsh high-altitude environment of the Tibetan Plateau.</title>
        <authorList>
            <person name="Yang X."/>
            <person name="Liu H."/>
            <person name="Ma Z."/>
            <person name="Zou Y."/>
            <person name="Zou M."/>
            <person name="Mao Y."/>
            <person name="Li X."/>
            <person name="Wang H."/>
            <person name="Chen T."/>
            <person name="Wang W."/>
            <person name="Yang R."/>
        </authorList>
    </citation>
    <scope>NUCLEOTIDE SEQUENCE [LARGE SCALE GENOMIC DNA]</scope>
    <source>
        <strain evidence="8">TTIB1903HZAU</strain>
        <tissue evidence="8">Muscle</tissue>
    </source>
</reference>
<dbReference type="InterPro" id="IPR022423">
    <property type="entry name" value="Neurohypophysial_hormone_CS"/>
</dbReference>
<evidence type="ECO:0000313" key="8">
    <source>
        <dbReference type="EMBL" id="KAA0717454.1"/>
    </source>
</evidence>
<evidence type="ECO:0000256" key="5">
    <source>
        <dbReference type="ARBA" id="ARBA00022815"/>
    </source>
</evidence>
<feature type="chain" id="PRO_5022869178" evidence="7">
    <location>
        <begin position="21"/>
        <end position="115"/>
    </location>
</feature>
<dbReference type="PANTHER" id="PTHR11681">
    <property type="entry name" value="NEUROPHYSIN"/>
    <property type="match status" value="1"/>
</dbReference>
<evidence type="ECO:0000256" key="3">
    <source>
        <dbReference type="ARBA" id="ARBA00022702"/>
    </source>
</evidence>
<dbReference type="GO" id="GO:0005615">
    <property type="term" value="C:extracellular space"/>
    <property type="evidence" value="ECO:0007669"/>
    <property type="project" value="TreeGrafter"/>
</dbReference>
<dbReference type="GO" id="GO:0030141">
    <property type="term" value="C:secretory granule"/>
    <property type="evidence" value="ECO:0007669"/>
    <property type="project" value="TreeGrafter"/>
</dbReference>
<evidence type="ECO:0000256" key="1">
    <source>
        <dbReference type="ARBA" id="ARBA00007369"/>
    </source>
</evidence>
<keyword evidence="3" id="KW-0372">Hormone</keyword>
<dbReference type="Pfam" id="PF00220">
    <property type="entry name" value="Hormone_4"/>
    <property type="match status" value="1"/>
</dbReference>
<protein>
    <submittedName>
        <fullName evidence="8">Vasotocin-neurophysin VT 2</fullName>
    </submittedName>
</protein>
<dbReference type="PROSITE" id="PS00264">
    <property type="entry name" value="NEUROHYPOPHYS_HORM"/>
    <property type="match status" value="1"/>
</dbReference>
<proteinExistence type="inferred from homology"/>
<evidence type="ECO:0000313" key="9">
    <source>
        <dbReference type="Proteomes" id="UP000324632"/>
    </source>
</evidence>
<comment type="similarity">
    <text evidence="1">Belongs to the vasopressin/oxytocin family.</text>
</comment>
<evidence type="ECO:0000256" key="6">
    <source>
        <dbReference type="ARBA" id="ARBA00023157"/>
    </source>
</evidence>
<evidence type="ECO:0000256" key="7">
    <source>
        <dbReference type="SAM" id="SignalP"/>
    </source>
</evidence>
<keyword evidence="4 7" id="KW-0732">Signal</keyword>
<keyword evidence="6" id="KW-1015">Disulfide bond</keyword>
<dbReference type="AlphaFoldDB" id="A0A5A9P4P3"/>
<dbReference type="Pfam" id="PF00184">
    <property type="entry name" value="Hormone_5"/>
    <property type="match status" value="1"/>
</dbReference>
<sequence length="115" mass="12006">MTESALLLLCVAGLLSLASTCYIQNCPRGGKRSLDTVSRQCMTCGPGDQGRCFGPSLCCGEEIGCLMASPQTLRCQEEDYLPSPCEVPGKPCGSDEGSCAAPGLCCDAGQMSEWV</sequence>
<dbReference type="InterPro" id="IPR000981">
    <property type="entry name" value="Neurhyp_horm"/>
</dbReference>
<dbReference type="InterPro" id="IPR036387">
    <property type="entry name" value="Neurhyp_horm_dom_sf"/>
</dbReference>
<evidence type="ECO:0000256" key="2">
    <source>
        <dbReference type="ARBA" id="ARBA00022685"/>
    </source>
</evidence>
<organism evidence="8 9">
    <name type="scientific">Triplophysa tibetana</name>
    <dbReference type="NCBI Taxonomy" id="1572043"/>
    <lineage>
        <taxon>Eukaryota</taxon>
        <taxon>Metazoa</taxon>
        <taxon>Chordata</taxon>
        <taxon>Craniata</taxon>
        <taxon>Vertebrata</taxon>
        <taxon>Euteleostomi</taxon>
        <taxon>Actinopterygii</taxon>
        <taxon>Neopterygii</taxon>
        <taxon>Teleostei</taxon>
        <taxon>Ostariophysi</taxon>
        <taxon>Cypriniformes</taxon>
        <taxon>Nemacheilidae</taxon>
        <taxon>Triplophysa</taxon>
    </lineage>
</organism>
<dbReference type="FunFam" id="2.60.9.10:FF:000001">
    <property type="entry name" value="oxytocin-neurophysin 1"/>
    <property type="match status" value="1"/>
</dbReference>
<dbReference type="PIRSF" id="PIRSF001815">
    <property type="entry name" value="Nonapeptide_hormone_precursor"/>
    <property type="match status" value="1"/>
</dbReference>